<dbReference type="STRING" id="68570.DC74_4151"/>
<keyword evidence="2" id="KW-0812">Transmembrane</keyword>
<dbReference type="AlphaFoldDB" id="A0A059W5Q4"/>
<comment type="caution">
    <text evidence="4">The sequence shown here is derived from an EMBL/GenBank/DDBJ whole genome shotgun (WGS) entry which is preliminary data.</text>
</comment>
<sequence length="275" mass="28721">MVAPGFRTRMASSLLVLAAALPVSLTAGPALATDRQATPAARPDATLDDFAAIPVLTGEFSTEQYPGRPGGLPDFPGTYDFRDFPDAFLGLSGALPGFPDHPGGPFRHEPRQHHHTHPFGLGFPWRSDPVPGLDEGAPDDSADADADVSEPPLPSAPPHAPAPEPTPPPTHRPKPHERTPSASADPSPHTSPAPRPHPARPHDLAVPPAPTPDRQAPTPAPEEDGDSTMAGPDPVASPYPLDAPGARVERVLPMGAGMALTGLGLAFLGLRLRRR</sequence>
<organism evidence="4 5">
    <name type="scientific">Streptomyces noursei</name>
    <name type="common">Streptomyces albulus</name>
    <dbReference type="NCBI Taxonomy" id="1971"/>
    <lineage>
        <taxon>Bacteria</taxon>
        <taxon>Bacillati</taxon>
        <taxon>Actinomycetota</taxon>
        <taxon>Actinomycetes</taxon>
        <taxon>Kitasatosporales</taxon>
        <taxon>Streptomycetaceae</taxon>
        <taxon>Streptomyces</taxon>
    </lineage>
</organism>
<dbReference type="eggNOG" id="ENOG5031M1Q">
    <property type="taxonomic scope" value="Bacteria"/>
</dbReference>
<proteinExistence type="predicted"/>
<evidence type="ECO:0000256" key="3">
    <source>
        <dbReference type="SAM" id="SignalP"/>
    </source>
</evidence>
<keyword evidence="2" id="KW-0472">Membrane</keyword>
<accession>A0A059W5Q4</accession>
<evidence type="ECO:0000256" key="2">
    <source>
        <dbReference type="SAM" id="Phobius"/>
    </source>
</evidence>
<feature type="signal peptide" evidence="3">
    <location>
        <begin position="1"/>
        <end position="32"/>
    </location>
</feature>
<dbReference type="EMBL" id="BHXC01000006">
    <property type="protein sequence ID" value="GCB92245.1"/>
    <property type="molecule type" value="Genomic_DNA"/>
</dbReference>
<feature type="region of interest" description="Disordered" evidence="1">
    <location>
        <begin position="95"/>
        <end position="243"/>
    </location>
</feature>
<evidence type="ECO:0000313" key="5">
    <source>
        <dbReference type="Proteomes" id="UP000288351"/>
    </source>
</evidence>
<evidence type="ECO:0000313" key="4">
    <source>
        <dbReference type="EMBL" id="GCB92245.1"/>
    </source>
</evidence>
<keyword evidence="2" id="KW-1133">Transmembrane helix</keyword>
<evidence type="ECO:0000256" key="1">
    <source>
        <dbReference type="SAM" id="MobiDB-lite"/>
    </source>
</evidence>
<feature type="transmembrane region" description="Helical" evidence="2">
    <location>
        <begin position="251"/>
        <end position="270"/>
    </location>
</feature>
<dbReference type="Proteomes" id="UP000288351">
    <property type="component" value="Unassembled WGS sequence"/>
</dbReference>
<feature type="compositionally biased region" description="Acidic residues" evidence="1">
    <location>
        <begin position="136"/>
        <end position="148"/>
    </location>
</feature>
<reference evidence="4 5" key="1">
    <citation type="journal article" date="2019" name="Microbiol. Resour. Announc.">
        <title>Draft Genome Sequence of the Most Traditional epsilon-Poly-l-Lysine Producer, Streptomyces albulus NBRC14147.</title>
        <authorList>
            <person name="Yamanaka K."/>
            <person name="Hamano Y."/>
        </authorList>
    </citation>
    <scope>NUCLEOTIDE SEQUENCE [LARGE SCALE GENOMIC DNA]</scope>
    <source>
        <strain evidence="4 5">NBRC 14147</strain>
    </source>
</reference>
<feature type="chain" id="PRO_5043534105" evidence="3">
    <location>
        <begin position="33"/>
        <end position="275"/>
    </location>
</feature>
<feature type="compositionally biased region" description="Pro residues" evidence="1">
    <location>
        <begin position="151"/>
        <end position="170"/>
    </location>
</feature>
<keyword evidence="3" id="KW-0732">Signal</keyword>
<protein>
    <submittedName>
        <fullName evidence="4">Uncharacterized protein</fullName>
    </submittedName>
</protein>
<name>A0A059W5Q4_STRNR</name>
<gene>
    <name evidence="4" type="ORF">SALB_05005</name>
</gene>